<reference evidence="9" key="1">
    <citation type="journal article" date="2023" name="Mol. Phylogenet. Evol.">
        <title>Genome-scale phylogeny and comparative genomics of the fungal order Sordariales.</title>
        <authorList>
            <person name="Hensen N."/>
            <person name="Bonometti L."/>
            <person name="Westerberg I."/>
            <person name="Brannstrom I.O."/>
            <person name="Guillou S."/>
            <person name="Cros-Aarteil S."/>
            <person name="Calhoun S."/>
            <person name="Haridas S."/>
            <person name="Kuo A."/>
            <person name="Mondo S."/>
            <person name="Pangilinan J."/>
            <person name="Riley R."/>
            <person name="LaButti K."/>
            <person name="Andreopoulos B."/>
            <person name="Lipzen A."/>
            <person name="Chen C."/>
            <person name="Yan M."/>
            <person name="Daum C."/>
            <person name="Ng V."/>
            <person name="Clum A."/>
            <person name="Steindorff A."/>
            <person name="Ohm R.A."/>
            <person name="Martin F."/>
            <person name="Silar P."/>
            <person name="Natvig D.O."/>
            <person name="Lalanne C."/>
            <person name="Gautier V."/>
            <person name="Ament-Velasquez S.L."/>
            <person name="Kruys A."/>
            <person name="Hutchinson M.I."/>
            <person name="Powell A.J."/>
            <person name="Barry K."/>
            <person name="Miller A.N."/>
            <person name="Grigoriev I.V."/>
            <person name="Debuchy R."/>
            <person name="Gladieux P."/>
            <person name="Hiltunen Thoren M."/>
            <person name="Johannesson H."/>
        </authorList>
    </citation>
    <scope>NUCLEOTIDE SEQUENCE</scope>
    <source>
        <strain evidence="9">CBS 560.94</strain>
    </source>
</reference>
<keyword evidence="4" id="KW-0238">DNA-binding</keyword>
<dbReference type="Proteomes" id="UP001278500">
    <property type="component" value="Unassembled WGS sequence"/>
</dbReference>
<dbReference type="GO" id="GO:0005634">
    <property type="term" value="C:nucleus"/>
    <property type="evidence" value="ECO:0007669"/>
    <property type="project" value="UniProtKB-SubCell"/>
</dbReference>
<evidence type="ECO:0000256" key="3">
    <source>
        <dbReference type="ARBA" id="ARBA00023015"/>
    </source>
</evidence>
<dbReference type="SUPFAM" id="SSF57701">
    <property type="entry name" value="Zn2/Cys6 DNA-binding domain"/>
    <property type="match status" value="1"/>
</dbReference>
<evidence type="ECO:0000313" key="10">
    <source>
        <dbReference type="Proteomes" id="UP001278500"/>
    </source>
</evidence>
<evidence type="ECO:0000256" key="5">
    <source>
        <dbReference type="ARBA" id="ARBA00023163"/>
    </source>
</evidence>
<keyword evidence="3" id="KW-0805">Transcription regulation</keyword>
<name>A0AAE0J7J2_9PEZI</name>
<keyword evidence="10" id="KW-1185">Reference proteome</keyword>
<evidence type="ECO:0000256" key="7">
    <source>
        <dbReference type="SAM" id="MobiDB-lite"/>
    </source>
</evidence>
<reference evidence="9" key="2">
    <citation type="submission" date="2023-06" db="EMBL/GenBank/DDBJ databases">
        <authorList>
            <consortium name="Lawrence Berkeley National Laboratory"/>
            <person name="Haridas S."/>
            <person name="Hensen N."/>
            <person name="Bonometti L."/>
            <person name="Westerberg I."/>
            <person name="Brannstrom I.O."/>
            <person name="Guillou S."/>
            <person name="Cros-Aarteil S."/>
            <person name="Calhoun S."/>
            <person name="Kuo A."/>
            <person name="Mondo S."/>
            <person name="Pangilinan J."/>
            <person name="Riley R."/>
            <person name="Labutti K."/>
            <person name="Andreopoulos B."/>
            <person name="Lipzen A."/>
            <person name="Chen C."/>
            <person name="Yanf M."/>
            <person name="Daum C."/>
            <person name="Ng V."/>
            <person name="Clum A."/>
            <person name="Steindorff A."/>
            <person name="Ohm R."/>
            <person name="Martin F."/>
            <person name="Silar P."/>
            <person name="Natvig D."/>
            <person name="Lalanne C."/>
            <person name="Gautier V."/>
            <person name="Ament-Velasquez S.L."/>
            <person name="Kruys A."/>
            <person name="Hutchinson M.I."/>
            <person name="Powell A.J."/>
            <person name="Barry K."/>
            <person name="Miller A.N."/>
            <person name="Grigoriev I.V."/>
            <person name="Debuchy R."/>
            <person name="Gladieux P."/>
            <person name="Thoren M.H."/>
            <person name="Johannesson H."/>
        </authorList>
    </citation>
    <scope>NUCLEOTIDE SEQUENCE</scope>
    <source>
        <strain evidence="9">CBS 560.94</strain>
    </source>
</reference>
<evidence type="ECO:0000256" key="2">
    <source>
        <dbReference type="ARBA" id="ARBA00022833"/>
    </source>
</evidence>
<feature type="compositionally biased region" description="Pro residues" evidence="7">
    <location>
        <begin position="667"/>
        <end position="679"/>
    </location>
</feature>
<comment type="subcellular location">
    <subcellularLocation>
        <location evidence="1">Nucleus</location>
    </subcellularLocation>
</comment>
<feature type="region of interest" description="Disordered" evidence="7">
    <location>
        <begin position="1"/>
        <end position="60"/>
    </location>
</feature>
<evidence type="ECO:0000259" key="8">
    <source>
        <dbReference type="PROSITE" id="PS50048"/>
    </source>
</evidence>
<dbReference type="GO" id="GO:0000976">
    <property type="term" value="F:transcription cis-regulatory region binding"/>
    <property type="evidence" value="ECO:0007669"/>
    <property type="project" value="TreeGrafter"/>
</dbReference>
<dbReference type="GO" id="GO:0045944">
    <property type="term" value="P:positive regulation of transcription by RNA polymerase II"/>
    <property type="evidence" value="ECO:0007669"/>
    <property type="project" value="TreeGrafter"/>
</dbReference>
<proteinExistence type="predicted"/>
<dbReference type="SMART" id="SM00066">
    <property type="entry name" value="GAL4"/>
    <property type="match status" value="1"/>
</dbReference>
<protein>
    <submittedName>
        <fullName evidence="9">Fungal transcriptional regulatory-like protein</fullName>
    </submittedName>
</protein>
<feature type="region of interest" description="Disordered" evidence="7">
    <location>
        <begin position="646"/>
        <end position="752"/>
    </location>
</feature>
<keyword evidence="5" id="KW-0804">Transcription</keyword>
<dbReference type="InterPro" id="IPR001138">
    <property type="entry name" value="Zn2Cys6_DnaBD"/>
</dbReference>
<dbReference type="Pfam" id="PF11951">
    <property type="entry name" value="Fungal_trans_2"/>
    <property type="match status" value="1"/>
</dbReference>
<evidence type="ECO:0000256" key="1">
    <source>
        <dbReference type="ARBA" id="ARBA00004123"/>
    </source>
</evidence>
<feature type="compositionally biased region" description="Pro residues" evidence="7">
    <location>
        <begin position="687"/>
        <end position="703"/>
    </location>
</feature>
<keyword evidence="6" id="KW-0539">Nucleus</keyword>
<keyword evidence="2" id="KW-0862">Zinc</keyword>
<gene>
    <name evidence="9" type="ORF">B0H65DRAFT_552861</name>
</gene>
<dbReference type="AlphaFoldDB" id="A0AAE0J7J2"/>
<comment type="caution">
    <text evidence="9">The sequence shown here is derived from an EMBL/GenBank/DDBJ whole genome shotgun (WGS) entry which is preliminary data.</text>
</comment>
<dbReference type="PROSITE" id="PS50048">
    <property type="entry name" value="ZN2_CY6_FUNGAL_2"/>
    <property type="match status" value="1"/>
</dbReference>
<dbReference type="GeneID" id="87867077"/>
<accession>A0AAE0J7J2</accession>
<dbReference type="RefSeq" id="XP_062677847.1">
    <property type="nucleotide sequence ID" value="XM_062829923.1"/>
</dbReference>
<dbReference type="GO" id="GO:0000981">
    <property type="term" value="F:DNA-binding transcription factor activity, RNA polymerase II-specific"/>
    <property type="evidence" value="ECO:0007669"/>
    <property type="project" value="InterPro"/>
</dbReference>
<feature type="region of interest" description="Disordered" evidence="7">
    <location>
        <begin position="197"/>
        <end position="219"/>
    </location>
</feature>
<dbReference type="GO" id="GO:0008270">
    <property type="term" value="F:zinc ion binding"/>
    <property type="evidence" value="ECO:0007669"/>
    <property type="project" value="InterPro"/>
</dbReference>
<dbReference type="InterPro" id="IPR036864">
    <property type="entry name" value="Zn2-C6_fun-type_DNA-bd_sf"/>
</dbReference>
<dbReference type="InterPro" id="IPR021858">
    <property type="entry name" value="Fun_TF"/>
</dbReference>
<dbReference type="Pfam" id="PF00172">
    <property type="entry name" value="Zn_clus"/>
    <property type="match status" value="1"/>
</dbReference>
<organism evidence="9 10">
    <name type="scientific">Neurospora tetraspora</name>
    <dbReference type="NCBI Taxonomy" id="94610"/>
    <lineage>
        <taxon>Eukaryota</taxon>
        <taxon>Fungi</taxon>
        <taxon>Dikarya</taxon>
        <taxon>Ascomycota</taxon>
        <taxon>Pezizomycotina</taxon>
        <taxon>Sordariomycetes</taxon>
        <taxon>Sordariomycetidae</taxon>
        <taxon>Sordariales</taxon>
        <taxon>Sordariaceae</taxon>
        <taxon>Neurospora</taxon>
    </lineage>
</organism>
<feature type="compositionally biased region" description="Gly residues" evidence="7">
    <location>
        <begin position="654"/>
        <end position="666"/>
    </location>
</feature>
<dbReference type="CDD" id="cd00067">
    <property type="entry name" value="GAL4"/>
    <property type="match status" value="1"/>
</dbReference>
<evidence type="ECO:0000313" key="9">
    <source>
        <dbReference type="EMBL" id="KAK3338396.1"/>
    </source>
</evidence>
<feature type="compositionally biased region" description="Low complexity" evidence="7">
    <location>
        <begin position="22"/>
        <end position="45"/>
    </location>
</feature>
<dbReference type="Gene3D" id="4.10.240.10">
    <property type="entry name" value="Zn(2)-C6 fungal-type DNA-binding domain"/>
    <property type="match status" value="1"/>
</dbReference>
<feature type="domain" description="Zn(2)-C6 fungal-type" evidence="8">
    <location>
        <begin position="63"/>
        <end position="91"/>
    </location>
</feature>
<evidence type="ECO:0000256" key="4">
    <source>
        <dbReference type="ARBA" id="ARBA00023125"/>
    </source>
</evidence>
<dbReference type="PANTHER" id="PTHR37534">
    <property type="entry name" value="TRANSCRIPTIONAL ACTIVATOR PROTEIN UGA3"/>
    <property type="match status" value="1"/>
</dbReference>
<dbReference type="EMBL" id="JAUEPP010000008">
    <property type="protein sequence ID" value="KAK3338396.1"/>
    <property type="molecule type" value="Genomic_DNA"/>
</dbReference>
<dbReference type="PROSITE" id="PS00463">
    <property type="entry name" value="ZN2_CY6_FUNGAL_1"/>
    <property type="match status" value="1"/>
</dbReference>
<evidence type="ECO:0000256" key="6">
    <source>
        <dbReference type="ARBA" id="ARBA00023242"/>
    </source>
</evidence>
<dbReference type="PANTHER" id="PTHR37534:SF23">
    <property type="entry name" value="ZN(II)2CYS6 TRANSCRIPTION FACTOR (EUROFUNG)"/>
    <property type="match status" value="1"/>
</dbReference>
<sequence>MDSTGAGGSPEEFSSPETKPPASSSEANAGTGASASAGTGTAAAGNQENPQKKASVRKRTKTGCLTCRKRRIKCDEAKPICNNCTKSKRQCEGYNQRLTFKEPLGSYGHGPTHFGHPVYHQQNRNQPIGVPLTATQAKAAAQQGPLAAIAPKPPQVDFTGTVPMSFAAPQQHQAHDPFLAAQAGGPALQTSFYGQLPSPSQSISPVGPPPPPGHLPQHAHESTFQLMSPTHDYDPNQVIEAGPSNYSHTWTPTPKQHRRILEEDGLQLGVNGFVKEGMYWQSDDEASMADSEDDDIPMDVHDAHLESNDLGIHVARRLEAPADAYGVRMRTVAGFPELNVLQTYIPSSMSSPLNDFQTAAVFWHFVNVTGQSMSLFERHPFDPTPMFQGQPVPKTRQHIWTYTFPIMAFNHPALMQAILALAGLQIANMARVPATAAMKHYHLSLRRIARNYQSPSRRTQPATLAATLLLGFYEVWNSDHDKWCRHMWGARAVMKEIPFLKMTKEIFAHQRERRQAGFVGPPWMDPTAPLDPDLTLYEVDTELISQLMGRKVTYDDPEVASKKRPYTEKDIETYQQLRDLYWWYCKQDVYQSILGGTRLFMPFDQWAECAPRGECGRMDAIYGTFDHLMLLLGRVANFASRDLVRKRKARRAGGPPGSAGRGQGPPGQGPPGHGGPPPRGAGQMPPGQGPPPSHGGPGGPPRGQPSSSSSGGRGQPPPLFAGLMPTKGTFVPPRGFSPPRDQTPDTDSTDDMDYDTATLAAFREWEEIRSAFELFKSRLGPDFEPMGPDLATPEMTPFGPALMYRTYSIAGIWMNYYMGLIALQRAHPAMPPVAVIAAGMSAGQTAPWAYTVARIAAGLHEDTSHVSAVSTLVGAAFIESGFCLFVAGVQFQSPPQRHWLISRLHDITRLTGWQSARQIADGCESGWMKAAEMGRGPPYRRPPELDKIFPASLPVWMRPRRIDKKIRMEQQQAGENNRLVLARTEHAHFALGLLTVEQDLDRLELSEGE</sequence>